<evidence type="ECO:0000313" key="2">
    <source>
        <dbReference type="EMBL" id="KAJ0194838.1"/>
    </source>
</evidence>
<dbReference type="Gene3D" id="2.60.120.330">
    <property type="entry name" value="B-lactam Antibiotic, Isopenicillin N Synthase, Chain"/>
    <property type="match status" value="1"/>
</dbReference>
<comment type="caution">
    <text evidence="2">The sequence shown here is derived from an EMBL/GenBank/DDBJ whole genome shotgun (WGS) entry which is preliminary data.</text>
</comment>
<gene>
    <name evidence="2" type="ORF">LSAT_V11C700351530</name>
</gene>
<reference evidence="2 3" key="1">
    <citation type="journal article" date="2017" name="Nat. Commun.">
        <title>Genome assembly with in vitro proximity ligation data and whole-genome triplication in lettuce.</title>
        <authorList>
            <person name="Reyes-Chin-Wo S."/>
            <person name="Wang Z."/>
            <person name="Yang X."/>
            <person name="Kozik A."/>
            <person name="Arikit S."/>
            <person name="Song C."/>
            <person name="Xia L."/>
            <person name="Froenicke L."/>
            <person name="Lavelle D.O."/>
            <person name="Truco M.J."/>
            <person name="Xia R."/>
            <person name="Zhu S."/>
            <person name="Xu C."/>
            <person name="Xu H."/>
            <person name="Xu X."/>
            <person name="Cox K."/>
            <person name="Korf I."/>
            <person name="Meyers B.C."/>
            <person name="Michelmore R.W."/>
        </authorList>
    </citation>
    <scope>NUCLEOTIDE SEQUENCE [LARGE SCALE GENOMIC DNA]</scope>
    <source>
        <strain evidence="3">cv. Salinas</strain>
        <tissue evidence="2">Seedlings</tissue>
    </source>
</reference>
<accession>A0A9R1UXZ3</accession>
<dbReference type="Proteomes" id="UP000235145">
    <property type="component" value="Unassembled WGS sequence"/>
</dbReference>
<dbReference type="Pfam" id="PF03171">
    <property type="entry name" value="2OG-FeII_Oxy"/>
    <property type="match status" value="1"/>
</dbReference>
<name>A0A9R1UXZ3_LACSA</name>
<dbReference type="InterPro" id="IPR027443">
    <property type="entry name" value="IPNS-like_sf"/>
</dbReference>
<dbReference type="EMBL" id="NBSK02000007">
    <property type="protein sequence ID" value="KAJ0194838.1"/>
    <property type="molecule type" value="Genomic_DNA"/>
</dbReference>
<proteinExistence type="predicted"/>
<dbReference type="AlphaFoldDB" id="A0A9R1UXZ3"/>
<dbReference type="InterPro" id="IPR044861">
    <property type="entry name" value="IPNS-like_FE2OG_OXY"/>
</dbReference>
<evidence type="ECO:0000259" key="1">
    <source>
        <dbReference type="Pfam" id="PF03171"/>
    </source>
</evidence>
<dbReference type="SUPFAM" id="SSF51197">
    <property type="entry name" value="Clavaminate synthase-like"/>
    <property type="match status" value="1"/>
</dbReference>
<keyword evidence="3" id="KW-1185">Reference proteome</keyword>
<evidence type="ECO:0000313" key="3">
    <source>
        <dbReference type="Proteomes" id="UP000235145"/>
    </source>
</evidence>
<protein>
    <recommendedName>
        <fullName evidence="1">Isopenicillin N synthase-like Fe(2+) 2OG dioxygenase domain-containing protein</fullName>
    </recommendedName>
</protein>
<feature type="domain" description="Isopenicillin N synthase-like Fe(2+) 2OG dioxygenase" evidence="1">
    <location>
        <begin position="56"/>
        <end position="107"/>
    </location>
</feature>
<organism evidence="2 3">
    <name type="scientific">Lactuca sativa</name>
    <name type="common">Garden lettuce</name>
    <dbReference type="NCBI Taxonomy" id="4236"/>
    <lineage>
        <taxon>Eukaryota</taxon>
        <taxon>Viridiplantae</taxon>
        <taxon>Streptophyta</taxon>
        <taxon>Embryophyta</taxon>
        <taxon>Tracheophyta</taxon>
        <taxon>Spermatophyta</taxon>
        <taxon>Magnoliopsida</taxon>
        <taxon>eudicotyledons</taxon>
        <taxon>Gunneridae</taxon>
        <taxon>Pentapetalae</taxon>
        <taxon>asterids</taxon>
        <taxon>campanulids</taxon>
        <taxon>Asterales</taxon>
        <taxon>Asteraceae</taxon>
        <taxon>Cichorioideae</taxon>
        <taxon>Cichorieae</taxon>
        <taxon>Lactucinae</taxon>
        <taxon>Lactuca</taxon>
    </lineage>
</organism>
<sequence length="117" mass="13290">MLIGFIAHHFSIFGFIIDSNLYSRPSFTSEFNDGPHELLPDLSKPRANYWRWASLDICMLTVLLQDDFGGLYVNIKGENPLQGNEKWIEIPRIHGALVINVGDSLFVKFHAVITCIL</sequence>